<dbReference type="Proteomes" id="UP000770661">
    <property type="component" value="Unassembled WGS sequence"/>
</dbReference>
<dbReference type="OrthoDB" id="8118845at2759"/>
<dbReference type="InterPro" id="IPR032979">
    <property type="entry name" value="ENGase"/>
</dbReference>
<organism evidence="3 4">
    <name type="scientific">Chionoecetes opilio</name>
    <name type="common">Atlantic snow crab</name>
    <name type="synonym">Cancer opilio</name>
    <dbReference type="NCBI Taxonomy" id="41210"/>
    <lineage>
        <taxon>Eukaryota</taxon>
        <taxon>Metazoa</taxon>
        <taxon>Ecdysozoa</taxon>
        <taxon>Arthropoda</taxon>
        <taxon>Crustacea</taxon>
        <taxon>Multicrustacea</taxon>
        <taxon>Malacostraca</taxon>
        <taxon>Eumalacostraca</taxon>
        <taxon>Eucarida</taxon>
        <taxon>Decapoda</taxon>
        <taxon>Pleocyemata</taxon>
        <taxon>Brachyura</taxon>
        <taxon>Eubrachyura</taxon>
        <taxon>Majoidea</taxon>
        <taxon>Majidae</taxon>
        <taxon>Chionoecetes</taxon>
    </lineage>
</organism>
<evidence type="ECO:0000313" key="3">
    <source>
        <dbReference type="EMBL" id="KAG0722757.1"/>
    </source>
</evidence>
<comment type="caution">
    <text evidence="3">The sequence shown here is derived from an EMBL/GenBank/DDBJ whole genome shotgun (WGS) entry which is preliminary data.</text>
</comment>
<dbReference type="PANTHER" id="PTHR13246">
    <property type="entry name" value="ENDO BETA N-ACETYLGLUCOSAMINIDASE"/>
    <property type="match status" value="1"/>
</dbReference>
<feature type="region of interest" description="Disordered" evidence="1">
    <location>
        <begin position="862"/>
        <end position="915"/>
    </location>
</feature>
<dbReference type="PANTHER" id="PTHR13246:SF1">
    <property type="entry name" value="CYTOSOLIC ENDO-BETA-N-ACETYLGLUCOSAMINIDASE"/>
    <property type="match status" value="1"/>
</dbReference>
<sequence length="989" mass="110826">MAPLPHKKPKTWVEEQVEPLSTWQELVEWRPQGGRPRIRKLRPRTASSQPRTLVCHDMKGGYLEDRFVGGCSNKDAYRFYHWSGVDTFVYFSHHLVTIPPQGWINAAHIHGVTVLGTFITEWEAGSGVCKELLASEETVAKAVSQLVDIAHHHGFEGWLINIENEIPAEKVSMTGSGVVVTKEGQRHLGAVIGTEEYKKEYVGEKVSEWVHEVDVLSAMAKTEPHAAYAAYTHGLQHRWNFAMRTIPDISPLLRPLEESIKNTFIPALLRSPVLGNDARALLELPPRLGGMGITSPEKVAEVENLNSINLTRSLTDMIIAQDAQGEIDQSVIAEQKKRFSRDRQQGQKTSLEHLSTILPPDTVRKIHIAQETGASNWLTSLPIRAKGFNLNKQEFVDAFALRYGWPVEGLPNTCVCGSPNNVDHTMTCKKGGFVCIRHDEVRDLTASMLREVCQDVSTEPTLLPLDGELLRYRTANTAPEARVDICARGFWTRGQRTFLDIRIFDPMAASHRELSLEAVHHRNELEKIRAYGDRILQVDHGTFTPLVFTTSGGMAPKARSFYSRLADLMSVKKHQPRSSVAAWMRCRLSFSLLRSALLCLRGLCACAVSQIPLMQSFVRDLTRVMRDTNTNRKVENQEKERVKERRDAQHCVIWYDSVTEKGKLEWQNELNPLNQAFFDACDGIFLNYTWTEEHLARSREAAGGRAADVFVGLDALKVARKFGLSAAIFAPGWTYETQTDFAEAEKRLWGSLAPLLTHRGPQDFPLTTSFCQGFGEHLFCRGKEDMMEEEAACVSLVTEEAYNGGGCLGVTTSAPATLRLVMCGLEWQGALRVSVTYKWCSQPTSLALLCSLSSSDSGQHRTLEFQCEEEEEGDKTEDKDKCEEEEEGGKTEDKDKCEEEKEGDKTEDNDKCEEEKTVECTQVESHIENGWSVRTFTAQEMSGYKVTHVALRVGGAAELRLGHLDITNTCPSKVEAVRQTELGKAGAEW</sequence>
<dbReference type="AlphaFoldDB" id="A0A8J4Y8T2"/>
<feature type="domain" description="Cytosolic endo-beta-N-acetylglucosaminidase TIM barrel" evidence="2">
    <location>
        <begin position="62"/>
        <end position="168"/>
    </location>
</feature>
<dbReference type="Pfam" id="PF03644">
    <property type="entry name" value="Glyco_hydro_85"/>
    <property type="match status" value="2"/>
</dbReference>
<gene>
    <name evidence="3" type="primary">Engase</name>
    <name evidence="3" type="ORF">GWK47_043905</name>
</gene>
<dbReference type="GO" id="GO:0005829">
    <property type="term" value="C:cytosol"/>
    <property type="evidence" value="ECO:0007669"/>
    <property type="project" value="UniProtKB-SubCell"/>
</dbReference>
<evidence type="ECO:0000313" key="4">
    <source>
        <dbReference type="Proteomes" id="UP000770661"/>
    </source>
</evidence>
<keyword evidence="4" id="KW-1185">Reference proteome</keyword>
<protein>
    <submittedName>
        <fullName evidence="3">Cytosolic endo-beta-N-acetylglucosaminidase</fullName>
    </submittedName>
</protein>
<evidence type="ECO:0000259" key="2">
    <source>
        <dbReference type="Pfam" id="PF03644"/>
    </source>
</evidence>
<feature type="compositionally biased region" description="Basic and acidic residues" evidence="1">
    <location>
        <begin position="876"/>
        <end position="915"/>
    </location>
</feature>
<dbReference type="EMBL" id="JACEEZ010009124">
    <property type="protein sequence ID" value="KAG0722757.1"/>
    <property type="molecule type" value="Genomic_DNA"/>
</dbReference>
<evidence type="ECO:0000256" key="1">
    <source>
        <dbReference type="SAM" id="MobiDB-lite"/>
    </source>
</evidence>
<dbReference type="Gene3D" id="2.60.120.260">
    <property type="entry name" value="Galactose-binding domain-like"/>
    <property type="match status" value="1"/>
</dbReference>
<name>A0A8J4Y8T2_CHIOP</name>
<dbReference type="GO" id="GO:0033925">
    <property type="term" value="F:mannosyl-glycoprotein endo-beta-N-acetylglucosaminidase activity"/>
    <property type="evidence" value="ECO:0007669"/>
    <property type="project" value="UniProtKB-EC"/>
</dbReference>
<proteinExistence type="predicted"/>
<reference evidence="3" key="1">
    <citation type="submission" date="2020-07" db="EMBL/GenBank/DDBJ databases">
        <title>The High-quality genome of the commercially important snow crab, Chionoecetes opilio.</title>
        <authorList>
            <person name="Jeong J.-H."/>
            <person name="Ryu S."/>
        </authorList>
    </citation>
    <scope>NUCLEOTIDE SEQUENCE</scope>
    <source>
        <strain evidence="3">MADBK_172401_WGS</strain>
        <tissue evidence="3">Digestive gland</tissue>
    </source>
</reference>
<dbReference type="InterPro" id="IPR005201">
    <property type="entry name" value="TIM_ENGase"/>
</dbReference>
<dbReference type="Gene3D" id="3.20.20.80">
    <property type="entry name" value="Glycosidases"/>
    <property type="match status" value="2"/>
</dbReference>
<feature type="compositionally biased region" description="Acidic residues" evidence="1">
    <location>
        <begin position="866"/>
        <end position="875"/>
    </location>
</feature>
<feature type="domain" description="Cytosolic endo-beta-N-acetylglucosaminidase TIM barrel" evidence="2">
    <location>
        <begin position="611"/>
        <end position="777"/>
    </location>
</feature>
<accession>A0A8J4Y8T2</accession>